<evidence type="ECO:0000256" key="3">
    <source>
        <dbReference type="ARBA" id="ARBA00022884"/>
    </source>
</evidence>
<comment type="caution">
    <text evidence="4">The sequence shown here is derived from an EMBL/GenBank/DDBJ whole genome shotgun (WGS) entry which is preliminary data.</text>
</comment>
<keyword evidence="1" id="KW-0678">Repressor</keyword>
<evidence type="ECO:0000256" key="2">
    <source>
        <dbReference type="ARBA" id="ARBA00022795"/>
    </source>
</evidence>
<dbReference type="GO" id="GO:0044781">
    <property type="term" value="P:bacterial-type flagellum organization"/>
    <property type="evidence" value="ECO:0007669"/>
    <property type="project" value="UniProtKB-KW"/>
</dbReference>
<dbReference type="NCBIfam" id="NF001995">
    <property type="entry name" value="PRK00794.1-1"/>
    <property type="match status" value="1"/>
</dbReference>
<keyword evidence="4" id="KW-0969">Cilium</keyword>
<sequence>MTCLVLKLGPRERVLVNGAVIENGDRRSRLSILTPKANILRLRDAIRPDEANTPVRRVCYIAQLVLSGDVSEDDAGHQIMQGIEQLSQVLRDEDSRATLTAATEAVAAADFYRALKRLRGLLPREERLFGLSGETR</sequence>
<dbReference type="AlphaFoldDB" id="A0A3N2R6Z1"/>
<dbReference type="EMBL" id="RDRB01000003">
    <property type="protein sequence ID" value="ROU03255.1"/>
    <property type="molecule type" value="Genomic_DNA"/>
</dbReference>
<evidence type="ECO:0000313" key="5">
    <source>
        <dbReference type="Proteomes" id="UP000268016"/>
    </source>
</evidence>
<dbReference type="RefSeq" id="WP_123641803.1">
    <property type="nucleotide sequence ID" value="NZ_ML119083.1"/>
</dbReference>
<evidence type="ECO:0000313" key="4">
    <source>
        <dbReference type="EMBL" id="ROU03255.1"/>
    </source>
</evidence>
<keyword evidence="3" id="KW-0694">RNA-binding</keyword>
<keyword evidence="2" id="KW-1005">Bacterial flagellum biogenesis</keyword>
<dbReference type="InterPro" id="IPR009967">
    <property type="entry name" value="Flagellum_FlbT"/>
</dbReference>
<evidence type="ECO:0000256" key="1">
    <source>
        <dbReference type="ARBA" id="ARBA00022491"/>
    </source>
</evidence>
<dbReference type="GO" id="GO:0006402">
    <property type="term" value="P:mRNA catabolic process"/>
    <property type="evidence" value="ECO:0007669"/>
    <property type="project" value="InterPro"/>
</dbReference>
<organism evidence="4 5">
    <name type="scientific">Histidinibacterium lentulum</name>
    <dbReference type="NCBI Taxonomy" id="2480588"/>
    <lineage>
        <taxon>Bacteria</taxon>
        <taxon>Pseudomonadati</taxon>
        <taxon>Pseudomonadota</taxon>
        <taxon>Alphaproteobacteria</taxon>
        <taxon>Rhodobacterales</taxon>
        <taxon>Paracoccaceae</taxon>
        <taxon>Histidinibacterium</taxon>
    </lineage>
</organism>
<gene>
    <name evidence="4" type="primary">flbT</name>
    <name evidence="4" type="ORF">EAT49_08180</name>
</gene>
<dbReference type="Pfam" id="PF07378">
    <property type="entry name" value="FlbT"/>
    <property type="match status" value="1"/>
</dbReference>
<keyword evidence="5" id="KW-1185">Reference proteome</keyword>
<dbReference type="GO" id="GO:1902209">
    <property type="term" value="P:negative regulation of bacterial-type flagellum assembly"/>
    <property type="evidence" value="ECO:0007669"/>
    <property type="project" value="InterPro"/>
</dbReference>
<accession>A0A3N2R6Z1</accession>
<reference evidence="4 5" key="1">
    <citation type="submission" date="2018-10" db="EMBL/GenBank/DDBJ databases">
        <title>Histidinibacterium lentulum gen. nov., sp. nov., a marine bacterium from the culture broth of Picochlorum sp. 122.</title>
        <authorList>
            <person name="Wang G."/>
        </authorList>
    </citation>
    <scope>NUCLEOTIDE SEQUENCE [LARGE SCALE GENOMIC DNA]</scope>
    <source>
        <strain evidence="4 5">B17</strain>
    </source>
</reference>
<dbReference type="Proteomes" id="UP000268016">
    <property type="component" value="Unassembled WGS sequence"/>
</dbReference>
<keyword evidence="4" id="KW-0966">Cell projection</keyword>
<keyword evidence="4" id="KW-0282">Flagellum</keyword>
<name>A0A3N2R6Z1_9RHOB</name>
<dbReference type="GO" id="GO:0048027">
    <property type="term" value="F:mRNA 5'-UTR binding"/>
    <property type="evidence" value="ECO:0007669"/>
    <property type="project" value="InterPro"/>
</dbReference>
<protein>
    <submittedName>
        <fullName evidence="4">Flagellar biosynthesis repressor FlbT</fullName>
    </submittedName>
</protein>
<dbReference type="OrthoDB" id="8561314at2"/>
<proteinExistence type="predicted"/>